<dbReference type="AlphaFoldDB" id="A0A6A6AMD6"/>
<organism evidence="2 3">
    <name type="scientific">Dothidotthia symphoricarpi CBS 119687</name>
    <dbReference type="NCBI Taxonomy" id="1392245"/>
    <lineage>
        <taxon>Eukaryota</taxon>
        <taxon>Fungi</taxon>
        <taxon>Dikarya</taxon>
        <taxon>Ascomycota</taxon>
        <taxon>Pezizomycotina</taxon>
        <taxon>Dothideomycetes</taxon>
        <taxon>Pleosporomycetidae</taxon>
        <taxon>Pleosporales</taxon>
        <taxon>Dothidotthiaceae</taxon>
        <taxon>Dothidotthia</taxon>
    </lineage>
</organism>
<feature type="region of interest" description="Disordered" evidence="1">
    <location>
        <begin position="346"/>
        <end position="429"/>
    </location>
</feature>
<sequence length="496" mass="53415">MANAMVNPSPPHPSSSKSTSTTSAAKFTGGIKKIKIAPGSLLKDRAAALITAGKLAMPVAKPFKEVGSADGLTAQTSVEKTTASIKTFHPTDDGATPSTPITKKQDKQKQRASAPNVQLLSSRSTSDFDVFSKFPEPKAQQPVESMCRLQAMKQRAPSGVGPLHKVPLDQRMKLDRMRIDAIEKLGQRRAALKSTFDLVCSVKPMAPHIKEAARALHKQMQVFDGDVKKLEQLGRGLQTMDLTGVDPEILVTLASWGSSIEKAPSSDEIVESVELAEVETEAGDVAVDEELFGPQDIEGSSSPVLIDDPSQLSQAVALTSEPTLSPIKPRSVPKPSNFMRAMSRAQRARIPHSVTPKPIQERTSDSKAPTTNLIDPLLADETAKQQAAASRKSSAGQRALKDDSASKRICGGTGGASKPRPTFKLNKNGDVMWDKGKKAVESKIGEKRKRSDMVETSSKGYDDGEGTIKRLRIRQVNPAEDAMEIDEPTAAPVYYF</sequence>
<feature type="region of interest" description="Disordered" evidence="1">
    <location>
        <begin position="83"/>
        <end position="119"/>
    </location>
</feature>
<dbReference type="EMBL" id="ML977501">
    <property type="protein sequence ID" value="KAF2132094.1"/>
    <property type="molecule type" value="Genomic_DNA"/>
</dbReference>
<evidence type="ECO:0000256" key="1">
    <source>
        <dbReference type="SAM" id="MobiDB-lite"/>
    </source>
</evidence>
<name>A0A6A6AMD6_9PLEO</name>
<evidence type="ECO:0000313" key="3">
    <source>
        <dbReference type="Proteomes" id="UP000799771"/>
    </source>
</evidence>
<accession>A0A6A6AMD6</accession>
<feature type="compositionally biased region" description="Basic and acidic residues" evidence="1">
    <location>
        <begin position="442"/>
        <end position="453"/>
    </location>
</feature>
<dbReference type="GeneID" id="54406956"/>
<feature type="compositionally biased region" description="Low complexity" evidence="1">
    <location>
        <begin position="384"/>
        <end position="398"/>
    </location>
</feature>
<evidence type="ECO:0000313" key="2">
    <source>
        <dbReference type="EMBL" id="KAF2132094.1"/>
    </source>
</evidence>
<dbReference type="RefSeq" id="XP_033526481.1">
    <property type="nucleotide sequence ID" value="XM_033666524.1"/>
</dbReference>
<proteinExistence type="predicted"/>
<feature type="region of interest" description="Disordered" evidence="1">
    <location>
        <begin position="1"/>
        <end position="24"/>
    </location>
</feature>
<gene>
    <name evidence="2" type="ORF">P153DRAFT_354745</name>
</gene>
<feature type="compositionally biased region" description="Low complexity" evidence="1">
    <location>
        <begin position="14"/>
        <end position="23"/>
    </location>
</feature>
<feature type="region of interest" description="Disordered" evidence="1">
    <location>
        <begin position="442"/>
        <end position="466"/>
    </location>
</feature>
<reference evidence="2" key="1">
    <citation type="journal article" date="2020" name="Stud. Mycol.">
        <title>101 Dothideomycetes genomes: a test case for predicting lifestyles and emergence of pathogens.</title>
        <authorList>
            <person name="Haridas S."/>
            <person name="Albert R."/>
            <person name="Binder M."/>
            <person name="Bloem J."/>
            <person name="Labutti K."/>
            <person name="Salamov A."/>
            <person name="Andreopoulos B."/>
            <person name="Baker S."/>
            <person name="Barry K."/>
            <person name="Bills G."/>
            <person name="Bluhm B."/>
            <person name="Cannon C."/>
            <person name="Castanera R."/>
            <person name="Culley D."/>
            <person name="Daum C."/>
            <person name="Ezra D."/>
            <person name="Gonzalez J."/>
            <person name="Henrissat B."/>
            <person name="Kuo A."/>
            <person name="Liang C."/>
            <person name="Lipzen A."/>
            <person name="Lutzoni F."/>
            <person name="Magnuson J."/>
            <person name="Mondo S."/>
            <person name="Nolan M."/>
            <person name="Ohm R."/>
            <person name="Pangilinan J."/>
            <person name="Park H.-J."/>
            <person name="Ramirez L."/>
            <person name="Alfaro M."/>
            <person name="Sun H."/>
            <person name="Tritt A."/>
            <person name="Yoshinaga Y."/>
            <person name="Zwiers L.-H."/>
            <person name="Turgeon B."/>
            <person name="Goodwin S."/>
            <person name="Spatafora J."/>
            <person name="Crous P."/>
            <person name="Grigoriev I."/>
        </authorList>
    </citation>
    <scope>NUCLEOTIDE SEQUENCE</scope>
    <source>
        <strain evidence="2">CBS 119687</strain>
    </source>
</reference>
<keyword evidence="3" id="KW-1185">Reference proteome</keyword>
<protein>
    <submittedName>
        <fullName evidence="2">Uncharacterized protein</fullName>
    </submittedName>
</protein>
<dbReference type="Proteomes" id="UP000799771">
    <property type="component" value="Unassembled WGS sequence"/>
</dbReference>